<dbReference type="GO" id="GO:0046872">
    <property type="term" value="F:metal ion binding"/>
    <property type="evidence" value="ECO:0007669"/>
    <property type="project" value="UniProtKB-KW"/>
</dbReference>
<evidence type="ECO:0000259" key="5">
    <source>
        <dbReference type="Pfam" id="PF07687"/>
    </source>
</evidence>
<evidence type="ECO:0000256" key="2">
    <source>
        <dbReference type="ARBA" id="ARBA00022801"/>
    </source>
</evidence>
<sequence length="405" mass="45942">MRLLPITLLISGYIQSKQHVFNSTSNLVQKLQEYVRFNTVSQDHNYSGVSKWLKSYIEDIGLELRVVKCNEEKPIIIGTWKGEDPSLKSILINSHYDVVPVSREFWDYDPFGGELAEYKGERVIYGRGTQDDKVLTIIQLETLRLLKNANFKPLRTIHITIVPDEEVYGAEGMGCLTKHQIFKELNIGAALDEGGASSVDSFVMYYGERAPWNLFKFIKNLAINKLTKFFNYVDLFRKEEELRSKFIELGKVTTVNLVKLGGGTANNVVPDTLWANYNIRVSPTLGGEKLKKLLEGWAKKSDVSLEYLNAIEPTISPHDDNAHVYSTILSTTKEFGYSIKPLVCPGGTDGRYLRFLDIPSYAFTPCTNVEPRSHGHNEFIPVRCLQTGLLYYSKLLPKLAELKQL</sequence>
<dbReference type="Pfam" id="PF07687">
    <property type="entry name" value="M20_dimer"/>
    <property type="match status" value="1"/>
</dbReference>
<proteinExistence type="inferred from homology"/>
<dbReference type="GO" id="GO:0004046">
    <property type="term" value="F:aminoacylase activity"/>
    <property type="evidence" value="ECO:0007669"/>
    <property type="project" value="TreeGrafter"/>
</dbReference>
<dbReference type="EMBL" id="KQ964813">
    <property type="protein sequence ID" value="KXN65813.1"/>
    <property type="molecule type" value="Genomic_DNA"/>
</dbReference>
<evidence type="ECO:0000256" key="3">
    <source>
        <dbReference type="PIRSR" id="PIRSR036696-1"/>
    </source>
</evidence>
<evidence type="ECO:0000313" key="6">
    <source>
        <dbReference type="EMBL" id="KXN65813.1"/>
    </source>
</evidence>
<keyword evidence="7" id="KW-1185">Reference proteome</keyword>
<dbReference type="PANTHER" id="PTHR45892">
    <property type="entry name" value="AMINOACYLASE-1"/>
    <property type="match status" value="1"/>
</dbReference>
<feature type="binding site" evidence="4">
    <location>
        <position position="131"/>
    </location>
    <ligand>
        <name>Zn(2+)</name>
        <dbReference type="ChEBI" id="CHEBI:29105"/>
        <label>1</label>
    </ligand>
</feature>
<dbReference type="PIRSF" id="PIRSF036696">
    <property type="entry name" value="ACY-1"/>
    <property type="match status" value="1"/>
</dbReference>
<dbReference type="Gene3D" id="1.10.150.900">
    <property type="match status" value="1"/>
</dbReference>
<organism evidence="6 7">
    <name type="scientific">Conidiobolus coronatus (strain ATCC 28846 / CBS 209.66 / NRRL 28638)</name>
    <name type="common">Delacroixia coronata</name>
    <dbReference type="NCBI Taxonomy" id="796925"/>
    <lineage>
        <taxon>Eukaryota</taxon>
        <taxon>Fungi</taxon>
        <taxon>Fungi incertae sedis</taxon>
        <taxon>Zoopagomycota</taxon>
        <taxon>Entomophthoromycotina</taxon>
        <taxon>Entomophthoromycetes</taxon>
        <taxon>Entomophthorales</taxon>
        <taxon>Ancylistaceae</taxon>
        <taxon>Conidiobolus</taxon>
    </lineage>
</organism>
<dbReference type="SUPFAM" id="SSF55031">
    <property type="entry name" value="Bacterial exopeptidase dimerisation domain"/>
    <property type="match status" value="1"/>
</dbReference>
<evidence type="ECO:0000313" key="7">
    <source>
        <dbReference type="Proteomes" id="UP000070444"/>
    </source>
</evidence>
<dbReference type="STRING" id="796925.A0A137NSR2"/>
<dbReference type="Proteomes" id="UP000070444">
    <property type="component" value="Unassembled WGS sequence"/>
</dbReference>
<protein>
    <submittedName>
        <fullName evidence="6">Zn-dependent exopeptidase</fullName>
    </submittedName>
</protein>
<evidence type="ECO:0000256" key="4">
    <source>
        <dbReference type="PIRSR" id="PIRSR036696-2"/>
    </source>
</evidence>
<comment type="cofactor">
    <cofactor evidence="4">
        <name>Zn(2+)</name>
        <dbReference type="ChEBI" id="CHEBI:29105"/>
    </cofactor>
    <text evidence="4">Binds 2 Zn(2+) ions per subunit.</text>
</comment>
<name>A0A137NSR2_CONC2</name>
<feature type="binding site" evidence="4">
    <location>
        <position position="193"/>
    </location>
    <ligand>
        <name>Zn(2+)</name>
        <dbReference type="ChEBI" id="CHEBI:29105"/>
        <label>1</label>
    </ligand>
</feature>
<evidence type="ECO:0000256" key="1">
    <source>
        <dbReference type="ARBA" id="ARBA00006247"/>
    </source>
</evidence>
<dbReference type="InterPro" id="IPR011650">
    <property type="entry name" value="Peptidase_M20_dimer"/>
</dbReference>
<comment type="similarity">
    <text evidence="1">Belongs to the peptidase M20A family.</text>
</comment>
<dbReference type="SUPFAM" id="SSF53187">
    <property type="entry name" value="Zn-dependent exopeptidases"/>
    <property type="match status" value="1"/>
</dbReference>
<dbReference type="PROSITE" id="PS00758">
    <property type="entry name" value="ARGE_DAPE_CPG2_1"/>
    <property type="match status" value="1"/>
</dbReference>
<keyword evidence="4" id="KW-0862">Zinc</keyword>
<dbReference type="InterPro" id="IPR036264">
    <property type="entry name" value="Bact_exopeptidase_dim_dom"/>
</dbReference>
<feature type="active site" evidence="3">
    <location>
        <position position="97"/>
    </location>
</feature>
<feature type="active site" description="Proton acceptor" evidence="3">
    <location>
        <position position="165"/>
    </location>
</feature>
<feature type="binding site" evidence="4">
    <location>
        <position position="166"/>
    </location>
    <ligand>
        <name>Zn(2+)</name>
        <dbReference type="ChEBI" id="CHEBI:29105"/>
        <label>2</label>
    </ligand>
</feature>
<accession>A0A137NSR2</accession>
<keyword evidence="2" id="KW-0378">Hydrolase</keyword>
<gene>
    <name evidence="6" type="ORF">CONCODRAFT_12504</name>
</gene>
<feature type="domain" description="Peptidase M20 dimerisation" evidence="5">
    <location>
        <begin position="222"/>
        <end position="301"/>
    </location>
</feature>
<dbReference type="InterPro" id="IPR052083">
    <property type="entry name" value="Aminoacylase-1_M20A"/>
</dbReference>
<dbReference type="Pfam" id="PF01546">
    <property type="entry name" value="Peptidase_M20"/>
    <property type="match status" value="1"/>
</dbReference>
<keyword evidence="4" id="KW-0479">Metal-binding</keyword>
<dbReference type="Gene3D" id="3.30.70.360">
    <property type="match status" value="1"/>
</dbReference>
<dbReference type="Gene3D" id="3.40.630.10">
    <property type="entry name" value="Zn peptidases"/>
    <property type="match status" value="1"/>
</dbReference>
<reference evidence="6 7" key="1">
    <citation type="journal article" date="2015" name="Genome Biol. Evol.">
        <title>Phylogenomic analyses indicate that early fungi evolved digesting cell walls of algal ancestors of land plants.</title>
        <authorList>
            <person name="Chang Y."/>
            <person name="Wang S."/>
            <person name="Sekimoto S."/>
            <person name="Aerts A.L."/>
            <person name="Choi C."/>
            <person name="Clum A."/>
            <person name="LaButti K.M."/>
            <person name="Lindquist E.A."/>
            <person name="Yee Ngan C."/>
            <person name="Ohm R.A."/>
            <person name="Salamov A.A."/>
            <person name="Grigoriev I.V."/>
            <person name="Spatafora J.W."/>
            <person name="Berbee M.L."/>
        </authorList>
    </citation>
    <scope>NUCLEOTIDE SEQUENCE [LARGE SCALE GENOMIC DNA]</scope>
    <source>
        <strain evidence="6 7">NRRL 28638</strain>
    </source>
</reference>
<dbReference type="AlphaFoldDB" id="A0A137NSR2"/>
<dbReference type="InterPro" id="IPR002933">
    <property type="entry name" value="Peptidase_M20"/>
</dbReference>
<feature type="binding site" evidence="4">
    <location>
        <position position="131"/>
    </location>
    <ligand>
        <name>Zn(2+)</name>
        <dbReference type="ChEBI" id="CHEBI:29105"/>
        <label>2</label>
    </ligand>
</feature>
<dbReference type="OrthoDB" id="3064516at2759"/>
<feature type="binding site" evidence="4">
    <location>
        <position position="374"/>
    </location>
    <ligand>
        <name>Zn(2+)</name>
        <dbReference type="ChEBI" id="CHEBI:29105"/>
        <label>2</label>
    </ligand>
</feature>
<dbReference type="InterPro" id="IPR001261">
    <property type="entry name" value="ArgE/DapE_CS"/>
</dbReference>
<dbReference type="PANTHER" id="PTHR45892:SF1">
    <property type="entry name" value="AMINOACYLASE-1"/>
    <property type="match status" value="1"/>
</dbReference>
<feature type="binding site" evidence="4">
    <location>
        <position position="95"/>
    </location>
    <ligand>
        <name>Zn(2+)</name>
        <dbReference type="ChEBI" id="CHEBI:29105"/>
        <label>1</label>
    </ligand>
</feature>